<dbReference type="Proteomes" id="UP001060085">
    <property type="component" value="Linkage Group LG01"/>
</dbReference>
<proteinExistence type="predicted"/>
<evidence type="ECO:0000313" key="1">
    <source>
        <dbReference type="EMBL" id="KAI5682839.1"/>
    </source>
</evidence>
<evidence type="ECO:0000313" key="2">
    <source>
        <dbReference type="Proteomes" id="UP001060085"/>
    </source>
</evidence>
<name>A0ACC0CD81_CATRO</name>
<keyword evidence="2" id="KW-1185">Reference proteome</keyword>
<gene>
    <name evidence="1" type="ORF">M9H77_04067</name>
</gene>
<sequence>MAANHESPDERKVAVLMLPLPAQGHLIPLLHFSRIISSYDIPVHFVGTPTHNRQTKLRAHGWEPFTVSNLHFHEFPIPPSFDVPPPPNPNAPTKEPIYALLKELSRTSKSVIVIDDDLMFWVIQDVPSITNAESYCFHSVSAFSMYCFEHMFAGQPVLFNGEPVKDLPPIDSLLPQELHPFLAQQESSRKCNYGNLYNNCRTITERKTPNKCLEWLDKKPQNSVIFVSFGTTTSLSDEEVKEIAIGLERRGQKEIFFVGEEARKAQIPEGFEERIEGRGIIVRDWAPQLEILEHPSTGGFMSHCGWNSCIESIKMGEGSKNNLSISTSQNSDMNHA</sequence>
<organism evidence="1 2">
    <name type="scientific">Catharanthus roseus</name>
    <name type="common">Madagascar periwinkle</name>
    <name type="synonym">Vinca rosea</name>
    <dbReference type="NCBI Taxonomy" id="4058"/>
    <lineage>
        <taxon>Eukaryota</taxon>
        <taxon>Viridiplantae</taxon>
        <taxon>Streptophyta</taxon>
        <taxon>Embryophyta</taxon>
        <taxon>Tracheophyta</taxon>
        <taxon>Spermatophyta</taxon>
        <taxon>Magnoliopsida</taxon>
        <taxon>eudicotyledons</taxon>
        <taxon>Gunneridae</taxon>
        <taxon>Pentapetalae</taxon>
        <taxon>asterids</taxon>
        <taxon>lamiids</taxon>
        <taxon>Gentianales</taxon>
        <taxon>Apocynaceae</taxon>
        <taxon>Rauvolfioideae</taxon>
        <taxon>Vinceae</taxon>
        <taxon>Catharanthinae</taxon>
        <taxon>Catharanthus</taxon>
    </lineage>
</organism>
<protein>
    <submittedName>
        <fullName evidence="1">Uncharacterized protein</fullName>
    </submittedName>
</protein>
<accession>A0ACC0CD81</accession>
<dbReference type="EMBL" id="CM044701">
    <property type="protein sequence ID" value="KAI5682839.1"/>
    <property type="molecule type" value="Genomic_DNA"/>
</dbReference>
<comment type="caution">
    <text evidence="1">The sequence shown here is derived from an EMBL/GenBank/DDBJ whole genome shotgun (WGS) entry which is preliminary data.</text>
</comment>
<reference evidence="2" key="1">
    <citation type="journal article" date="2023" name="Nat. Plants">
        <title>Single-cell RNA sequencing provides a high-resolution roadmap for understanding the multicellular compartmentation of specialized metabolism.</title>
        <authorList>
            <person name="Sun S."/>
            <person name="Shen X."/>
            <person name="Li Y."/>
            <person name="Li Y."/>
            <person name="Wang S."/>
            <person name="Li R."/>
            <person name="Zhang H."/>
            <person name="Shen G."/>
            <person name="Guo B."/>
            <person name="Wei J."/>
            <person name="Xu J."/>
            <person name="St-Pierre B."/>
            <person name="Chen S."/>
            <person name="Sun C."/>
        </authorList>
    </citation>
    <scope>NUCLEOTIDE SEQUENCE [LARGE SCALE GENOMIC DNA]</scope>
</reference>